<organism evidence="7">
    <name type="scientific">Schistocephalus solidus</name>
    <name type="common">Tapeworm</name>
    <dbReference type="NCBI Taxonomy" id="70667"/>
    <lineage>
        <taxon>Eukaryota</taxon>
        <taxon>Metazoa</taxon>
        <taxon>Spiralia</taxon>
        <taxon>Lophotrochozoa</taxon>
        <taxon>Platyhelminthes</taxon>
        <taxon>Cestoda</taxon>
        <taxon>Eucestoda</taxon>
        <taxon>Diphyllobothriidea</taxon>
        <taxon>Diphyllobothriidae</taxon>
        <taxon>Schistocephalus</taxon>
    </lineage>
</organism>
<dbReference type="GO" id="GO:0006820">
    <property type="term" value="P:monoatomic anion transport"/>
    <property type="evidence" value="ECO:0007669"/>
    <property type="project" value="TreeGrafter"/>
</dbReference>
<dbReference type="SUPFAM" id="SSF103473">
    <property type="entry name" value="MFS general substrate transporter"/>
    <property type="match status" value="1"/>
</dbReference>
<comment type="subcellular location">
    <subcellularLocation>
        <location evidence="1">Membrane</location>
        <topology evidence="1">Multi-pass membrane protein</topology>
    </subcellularLocation>
</comment>
<feature type="region of interest" description="Disordered" evidence="5">
    <location>
        <begin position="74"/>
        <end position="103"/>
    </location>
</feature>
<feature type="transmembrane region" description="Helical" evidence="6">
    <location>
        <begin position="12"/>
        <end position="36"/>
    </location>
</feature>
<dbReference type="PANTHER" id="PTHR11662">
    <property type="entry name" value="SOLUTE CARRIER FAMILY 17"/>
    <property type="match status" value="1"/>
</dbReference>
<proteinExistence type="predicted"/>
<evidence type="ECO:0000256" key="3">
    <source>
        <dbReference type="ARBA" id="ARBA00022989"/>
    </source>
</evidence>
<dbReference type="InterPro" id="IPR036259">
    <property type="entry name" value="MFS_trans_sf"/>
</dbReference>
<evidence type="ECO:0000256" key="5">
    <source>
        <dbReference type="SAM" id="MobiDB-lite"/>
    </source>
</evidence>
<evidence type="ECO:0000256" key="6">
    <source>
        <dbReference type="SAM" id="Phobius"/>
    </source>
</evidence>
<sequence>LAPKFAGLIMGFANSLSTLTGILSTVLATVVVHYLNAGVGNGWIFAMCLAAGSQLFAAVFFIAFASSQEQAWAKGGPSLQEPSLRRREKKTDLEVQSVSIPLE</sequence>
<keyword evidence="4 6" id="KW-0472">Membrane</keyword>
<dbReference type="InterPro" id="IPR050382">
    <property type="entry name" value="MFS_Na/Anion_cotransporter"/>
</dbReference>
<dbReference type="AlphaFoldDB" id="A0A183T2I5"/>
<evidence type="ECO:0000313" key="7">
    <source>
        <dbReference type="WBParaSite" id="SSLN_0001109901-mRNA-1"/>
    </source>
</evidence>
<name>A0A183T2I5_SCHSO</name>
<evidence type="ECO:0000256" key="2">
    <source>
        <dbReference type="ARBA" id="ARBA00022692"/>
    </source>
</evidence>
<accession>A0A183T2I5</accession>
<dbReference type="GO" id="GO:0016020">
    <property type="term" value="C:membrane"/>
    <property type="evidence" value="ECO:0007669"/>
    <property type="project" value="UniProtKB-SubCell"/>
</dbReference>
<evidence type="ECO:0000256" key="1">
    <source>
        <dbReference type="ARBA" id="ARBA00004141"/>
    </source>
</evidence>
<dbReference type="PANTHER" id="PTHR11662:SF399">
    <property type="entry name" value="FI19708P1-RELATED"/>
    <property type="match status" value="1"/>
</dbReference>
<evidence type="ECO:0000256" key="4">
    <source>
        <dbReference type="ARBA" id="ARBA00023136"/>
    </source>
</evidence>
<dbReference type="GO" id="GO:0022857">
    <property type="term" value="F:transmembrane transporter activity"/>
    <property type="evidence" value="ECO:0007669"/>
    <property type="project" value="TreeGrafter"/>
</dbReference>
<feature type="compositionally biased region" description="Polar residues" evidence="5">
    <location>
        <begin position="94"/>
        <end position="103"/>
    </location>
</feature>
<keyword evidence="3 6" id="KW-1133">Transmembrane helix</keyword>
<dbReference type="WBParaSite" id="SSLN_0001109901-mRNA-1">
    <property type="protein sequence ID" value="SSLN_0001109901-mRNA-1"/>
    <property type="gene ID" value="SSLN_0001109901"/>
</dbReference>
<keyword evidence="2 6" id="KW-0812">Transmembrane</keyword>
<protein>
    <submittedName>
        <fullName evidence="7">MFS domain-containing protein</fullName>
    </submittedName>
</protein>
<reference evidence="7" key="1">
    <citation type="submission" date="2016-06" db="UniProtKB">
        <authorList>
            <consortium name="WormBaseParasite"/>
        </authorList>
    </citation>
    <scope>IDENTIFICATION</scope>
</reference>
<feature type="transmembrane region" description="Helical" evidence="6">
    <location>
        <begin position="42"/>
        <end position="64"/>
    </location>
</feature>
<feature type="compositionally biased region" description="Basic and acidic residues" evidence="5">
    <location>
        <begin position="83"/>
        <end position="93"/>
    </location>
</feature>